<keyword evidence="1" id="KW-0812">Transmembrane</keyword>
<organism evidence="2 3">
    <name type="scientific">Nocardioides euryhalodurans</name>
    <dbReference type="NCBI Taxonomy" id="2518370"/>
    <lineage>
        <taxon>Bacteria</taxon>
        <taxon>Bacillati</taxon>
        <taxon>Actinomycetota</taxon>
        <taxon>Actinomycetes</taxon>
        <taxon>Propionibacteriales</taxon>
        <taxon>Nocardioidaceae</taxon>
        <taxon>Nocardioides</taxon>
    </lineage>
</organism>
<name>A0A4P7GNF1_9ACTN</name>
<feature type="transmembrane region" description="Helical" evidence="1">
    <location>
        <begin position="38"/>
        <end position="61"/>
    </location>
</feature>
<gene>
    <name evidence="2" type="ORF">EXE57_14370</name>
</gene>
<protein>
    <submittedName>
        <fullName evidence="2">AzlD domain-containing protein</fullName>
    </submittedName>
</protein>
<dbReference type="Proteomes" id="UP000294894">
    <property type="component" value="Chromosome"/>
</dbReference>
<evidence type="ECO:0000313" key="3">
    <source>
        <dbReference type="Proteomes" id="UP000294894"/>
    </source>
</evidence>
<reference evidence="2 3" key="1">
    <citation type="submission" date="2019-03" db="EMBL/GenBank/DDBJ databases">
        <title>Three New Species of Nocardioides, Nocardioides euryhalodurans sp. nov., Nocardioides seonyuensis sp. nov. and Nocardioides eburneoflavus sp. nov., Iolated from Soil.</title>
        <authorList>
            <person name="Roh S.G."/>
            <person name="Lee C."/>
            <person name="Kim M.-K."/>
            <person name="Kim S.B."/>
        </authorList>
    </citation>
    <scope>NUCLEOTIDE SEQUENCE [LARGE SCALE GENOMIC DNA]</scope>
    <source>
        <strain evidence="2 3">MMS17-SY117</strain>
    </source>
</reference>
<accession>A0A4P7GNF1</accession>
<dbReference type="InterPro" id="IPR008407">
    <property type="entry name" value="Brnchd-chn_aa_trnsp_AzlD"/>
</dbReference>
<dbReference type="OrthoDB" id="4289921at2"/>
<dbReference type="Pfam" id="PF05437">
    <property type="entry name" value="AzlD"/>
    <property type="match status" value="1"/>
</dbReference>
<proteinExistence type="predicted"/>
<evidence type="ECO:0000313" key="2">
    <source>
        <dbReference type="EMBL" id="QBR93317.1"/>
    </source>
</evidence>
<dbReference type="AlphaFoldDB" id="A0A4P7GNF1"/>
<keyword evidence="3" id="KW-1185">Reference proteome</keyword>
<evidence type="ECO:0000256" key="1">
    <source>
        <dbReference type="SAM" id="Phobius"/>
    </source>
</evidence>
<dbReference type="KEGG" id="noy:EXE57_14370"/>
<feature type="transmembrane region" description="Helical" evidence="1">
    <location>
        <begin position="73"/>
        <end position="102"/>
    </location>
</feature>
<sequence>MTLNEVQVWLLIGALTAMAVLTKALGPAFVGGRELPTWGNGVIAVSAPALLSALVVTSVLADGQQWAVGAQTVGVGVAAVMLLCRAPLLLASLVAVVVTAVLRALTG</sequence>
<dbReference type="EMBL" id="CP038267">
    <property type="protein sequence ID" value="QBR93317.1"/>
    <property type="molecule type" value="Genomic_DNA"/>
</dbReference>
<keyword evidence="1" id="KW-1133">Transmembrane helix</keyword>
<feature type="transmembrane region" description="Helical" evidence="1">
    <location>
        <begin position="6"/>
        <end position="26"/>
    </location>
</feature>
<dbReference type="RefSeq" id="WP_135078621.1">
    <property type="nucleotide sequence ID" value="NZ_CP038267.1"/>
</dbReference>
<keyword evidence="1" id="KW-0472">Membrane</keyword>